<evidence type="ECO:0000313" key="2">
    <source>
        <dbReference type="EMBL" id="KAA6133382.1"/>
    </source>
</evidence>
<protein>
    <recommendedName>
        <fullName evidence="4">Sulfotransferase family protein</fullName>
    </recommendedName>
</protein>
<evidence type="ECO:0000313" key="3">
    <source>
        <dbReference type="Proteomes" id="UP000324324"/>
    </source>
</evidence>
<proteinExistence type="predicted"/>
<reference evidence="2 3" key="1">
    <citation type="submission" date="2019-09" db="EMBL/GenBank/DDBJ databases">
        <title>Isolation of a novel species in the genus Cupriavidus from patients with sepsis using whole genome sequencing.</title>
        <authorList>
            <person name="Kweon O.J."/>
            <person name="Lee M.-K."/>
        </authorList>
    </citation>
    <scope>NUCLEOTIDE SEQUENCE [LARGE SCALE GENOMIC DNA]</scope>
    <source>
        <strain evidence="2 3">MKL-01</strain>
    </source>
</reference>
<evidence type="ECO:0000256" key="1">
    <source>
        <dbReference type="SAM" id="Coils"/>
    </source>
</evidence>
<name>A0A5M8BE81_9BURK</name>
<keyword evidence="1" id="KW-0175">Coiled coil</keyword>
<comment type="caution">
    <text evidence="2">The sequence shown here is derived from an EMBL/GenBank/DDBJ whole genome shotgun (WGS) entry which is preliminary data.</text>
</comment>
<evidence type="ECO:0008006" key="4">
    <source>
        <dbReference type="Google" id="ProtNLM"/>
    </source>
</evidence>
<keyword evidence="3" id="KW-1185">Reference proteome</keyword>
<dbReference type="RefSeq" id="WP_150081704.1">
    <property type="nucleotide sequence ID" value="NZ_VWRN01000003.1"/>
</dbReference>
<dbReference type="AlphaFoldDB" id="A0A5M8BE81"/>
<accession>A0A5M8BE81</accession>
<gene>
    <name evidence="2" type="ORF">F1599_00765</name>
</gene>
<feature type="coiled-coil region" evidence="1">
    <location>
        <begin position="340"/>
        <end position="409"/>
    </location>
</feature>
<dbReference type="Proteomes" id="UP000324324">
    <property type="component" value="Unassembled WGS sequence"/>
</dbReference>
<sequence>MNKILIVGHPSSRFTHVEQLLKEFGMATPRPSRRENLTPAEIGSLLYKAHGVNPLQRSYTGGELTLVNPGPIWQGMVLDLLLANLDQRLWGWADPLALQLLDFWKLLDPTVGFVLVYDDPETAFDVPIDENDYIQNLPLMIEEWCSYNDALLAFYKANKERSILVHAKEVRSSAAWCLQEVRIRLDAPLAPFSRNFSDDRYPFGETVTAPLVEKSKIPAESTWSVNALDRYIIGETLQLYPRALELFSELQSAATLPSSAPAKNVDPLVAWQELKALQVQITSLGAENKAHKEQIASLYSLQSTIDALNGDLKASKAREYENLRELEKLQNLSSELNAISARSKSDLQMLQQEKDRIESKLTDQVRFLEKRLEEKESIEAENTRLLAQLHIVQQELERKYADVERLKNAGAASAKLVGAADRVKNHLSYRLGAAMIAGSRSFGGWLAMPWTLVKVVRCYKQDQNQRSQKKLPPIHKYSDAHEAERVKRHLSYRLGHAVLERARSPLGWLAMPFAICSEIKEFRTERRA</sequence>
<dbReference type="EMBL" id="VWRN01000003">
    <property type="protein sequence ID" value="KAA6133382.1"/>
    <property type="molecule type" value="Genomic_DNA"/>
</dbReference>
<organism evidence="2 3">
    <name type="scientific">Cupriavidus cauae</name>
    <dbReference type="NCBI Taxonomy" id="2608999"/>
    <lineage>
        <taxon>Bacteria</taxon>
        <taxon>Pseudomonadati</taxon>
        <taxon>Pseudomonadota</taxon>
        <taxon>Betaproteobacteria</taxon>
        <taxon>Burkholderiales</taxon>
        <taxon>Burkholderiaceae</taxon>
        <taxon>Cupriavidus</taxon>
    </lineage>
</organism>